<organism evidence="9 10">
    <name type="scientific">Vibrio astriarenae</name>
    <dbReference type="NCBI Taxonomy" id="1481923"/>
    <lineage>
        <taxon>Bacteria</taxon>
        <taxon>Pseudomonadati</taxon>
        <taxon>Pseudomonadota</taxon>
        <taxon>Gammaproteobacteria</taxon>
        <taxon>Vibrionales</taxon>
        <taxon>Vibrionaceae</taxon>
        <taxon>Vibrio</taxon>
    </lineage>
</organism>
<evidence type="ECO:0000256" key="5">
    <source>
        <dbReference type="ARBA" id="ARBA00022801"/>
    </source>
</evidence>
<dbReference type="InterPro" id="IPR000917">
    <property type="entry name" value="Sulfatase_N"/>
</dbReference>
<dbReference type="Gene3D" id="3.40.720.10">
    <property type="entry name" value="Alkaline Phosphatase, subunit A"/>
    <property type="match status" value="1"/>
</dbReference>
<dbReference type="EMBL" id="CP047476">
    <property type="protein sequence ID" value="QIA65476.1"/>
    <property type="molecule type" value="Genomic_DNA"/>
</dbReference>
<evidence type="ECO:0000313" key="10">
    <source>
        <dbReference type="Proteomes" id="UP000464262"/>
    </source>
</evidence>
<keyword evidence="3" id="KW-0479">Metal-binding</keyword>
<evidence type="ECO:0000256" key="3">
    <source>
        <dbReference type="ARBA" id="ARBA00022723"/>
    </source>
</evidence>
<keyword evidence="6" id="KW-0106">Calcium</keyword>
<dbReference type="KEGG" id="vas:GT360_18225"/>
<evidence type="ECO:0000259" key="8">
    <source>
        <dbReference type="Pfam" id="PF00884"/>
    </source>
</evidence>
<feature type="chain" id="PRO_5030548959" evidence="7">
    <location>
        <begin position="35"/>
        <end position="489"/>
    </location>
</feature>
<dbReference type="PROSITE" id="PS00523">
    <property type="entry name" value="SULFATASE_1"/>
    <property type="match status" value="1"/>
</dbReference>
<keyword evidence="9" id="KW-0808">Transferase</keyword>
<dbReference type="Pfam" id="PF00884">
    <property type="entry name" value="Sulfatase"/>
    <property type="match status" value="1"/>
</dbReference>
<keyword evidence="4 7" id="KW-0732">Signal</keyword>
<dbReference type="PANTHER" id="PTHR45953">
    <property type="entry name" value="IDURONATE 2-SULFATASE"/>
    <property type="match status" value="1"/>
</dbReference>
<dbReference type="InterPro" id="IPR024607">
    <property type="entry name" value="Sulfatase_CS"/>
</dbReference>
<dbReference type="PANTHER" id="PTHR45953:SF1">
    <property type="entry name" value="IDURONATE 2-SULFATASE"/>
    <property type="match status" value="1"/>
</dbReference>
<keyword evidence="5 9" id="KW-0378">Hydrolase</keyword>
<gene>
    <name evidence="9" type="ORF">GT360_18225</name>
</gene>
<sequence length="489" mass="54988">MKIKNSSVLPKRKSSSLLLCAALSLGLQTNISSASELHTNVLVFLVDDLRVDIGSYGHNQVQTPNIDKLAAEGMQFNKAYAQQAICGPSRVSILTGLRPETTGLYTINQQGRLRPNQPNVISMPQLFREHGYKTISIGKVFHHSTDDVDQWSTHIEKLPNFYSEPEKELNKFAYDAGDVDDDFYKDGQVARDAVRALNEIKDDPFLMVVGFSKPHLPFNAPKRYWDLYEREQFVVPSRAVPDNMPALSLTNWNELRSYGGIPKEGYTDDLLTKTLIHAYYATVSYMDAQLGRVMTSLDDLGLRENTIVVLMSDHGYKLGEYGAWNKHSNMEIDARVPLIISRETKHKSAAVGEQSNSIVENVDIFPTIIDAAGLPMPNLDGVSLLPIVDDPNEEVKDVAYSVFAKEATTKMGVTVTDGTWRYSEWRVSETQEILSRELYLHADSDIATSNVIDIAEYESIQEKMTNKLHEQYPVDAPSFNDRPVFDRND</sequence>
<accession>A0A7Z2YFJ6</accession>
<comment type="cofactor">
    <cofactor evidence="1">
        <name>Ca(2+)</name>
        <dbReference type="ChEBI" id="CHEBI:29108"/>
    </cofactor>
</comment>
<dbReference type="PROSITE" id="PS00149">
    <property type="entry name" value="SULFATASE_2"/>
    <property type="match status" value="1"/>
</dbReference>
<dbReference type="GO" id="GO:0005737">
    <property type="term" value="C:cytoplasm"/>
    <property type="evidence" value="ECO:0007669"/>
    <property type="project" value="TreeGrafter"/>
</dbReference>
<dbReference type="CDD" id="cd16030">
    <property type="entry name" value="iduronate-2-sulfatase"/>
    <property type="match status" value="1"/>
</dbReference>
<feature type="domain" description="Sulfatase N-terminal" evidence="8">
    <location>
        <begin position="40"/>
        <end position="373"/>
    </location>
</feature>
<name>A0A7Z2YFJ6_9VIBR</name>
<comment type="similarity">
    <text evidence="2">Belongs to the sulfatase family.</text>
</comment>
<reference evidence="9 10" key="1">
    <citation type="submission" date="2020-01" db="EMBL/GenBank/DDBJ databases">
        <title>Whole genome and functional gene identification of agarase of Vibrio HN897.</title>
        <authorList>
            <person name="Liu Y."/>
            <person name="Zhao Z."/>
        </authorList>
    </citation>
    <scope>NUCLEOTIDE SEQUENCE [LARGE SCALE GENOMIC DNA]</scope>
    <source>
        <strain evidence="9 10">HN897</strain>
    </source>
</reference>
<dbReference type="GO" id="GO:0004423">
    <property type="term" value="F:iduronate-2-sulfatase activity"/>
    <property type="evidence" value="ECO:0007669"/>
    <property type="project" value="InterPro"/>
</dbReference>
<dbReference type="GO" id="GO:0016740">
    <property type="term" value="F:transferase activity"/>
    <property type="evidence" value="ECO:0007669"/>
    <property type="project" value="UniProtKB-KW"/>
</dbReference>
<dbReference type="Proteomes" id="UP000464262">
    <property type="component" value="Chromosome 2"/>
</dbReference>
<protein>
    <submittedName>
        <fullName evidence="9">Sulfatase-like hydrolase/transferase</fullName>
    </submittedName>
</protein>
<evidence type="ECO:0000256" key="6">
    <source>
        <dbReference type="ARBA" id="ARBA00022837"/>
    </source>
</evidence>
<dbReference type="RefSeq" id="WP_164650376.1">
    <property type="nucleotide sequence ID" value="NZ_CP047476.1"/>
</dbReference>
<evidence type="ECO:0000313" key="9">
    <source>
        <dbReference type="EMBL" id="QIA65476.1"/>
    </source>
</evidence>
<evidence type="ECO:0000256" key="4">
    <source>
        <dbReference type="ARBA" id="ARBA00022729"/>
    </source>
</evidence>
<dbReference type="InterPro" id="IPR035874">
    <property type="entry name" value="IDS"/>
</dbReference>
<dbReference type="InterPro" id="IPR017850">
    <property type="entry name" value="Alkaline_phosphatase_core_sf"/>
</dbReference>
<evidence type="ECO:0000256" key="2">
    <source>
        <dbReference type="ARBA" id="ARBA00008779"/>
    </source>
</evidence>
<feature type="signal peptide" evidence="7">
    <location>
        <begin position="1"/>
        <end position="34"/>
    </location>
</feature>
<dbReference type="GO" id="GO:0046872">
    <property type="term" value="F:metal ion binding"/>
    <property type="evidence" value="ECO:0007669"/>
    <property type="project" value="UniProtKB-KW"/>
</dbReference>
<keyword evidence="10" id="KW-1185">Reference proteome</keyword>
<proteinExistence type="inferred from homology"/>
<dbReference type="SUPFAM" id="SSF53649">
    <property type="entry name" value="Alkaline phosphatase-like"/>
    <property type="match status" value="1"/>
</dbReference>
<evidence type="ECO:0000256" key="7">
    <source>
        <dbReference type="SAM" id="SignalP"/>
    </source>
</evidence>
<evidence type="ECO:0000256" key="1">
    <source>
        <dbReference type="ARBA" id="ARBA00001913"/>
    </source>
</evidence>
<dbReference type="AlphaFoldDB" id="A0A7Z2YFJ6"/>